<keyword evidence="3 4" id="KW-0418">Kinase</keyword>
<dbReference type="AlphaFoldDB" id="A0A1L3Q319"/>
<feature type="binding site" evidence="4">
    <location>
        <position position="31"/>
    </location>
    <ligand>
        <name>AMP</name>
        <dbReference type="ChEBI" id="CHEBI:456215"/>
    </ligand>
</feature>
<dbReference type="FunFam" id="3.40.50.300:FF:000106">
    <property type="entry name" value="Adenylate kinase mitochondrial"/>
    <property type="match status" value="1"/>
</dbReference>
<dbReference type="KEGG" id="mhaz:BHR79_06950"/>
<dbReference type="NCBIfam" id="NF001380">
    <property type="entry name" value="PRK00279.1-2"/>
    <property type="match status" value="1"/>
</dbReference>
<dbReference type="HAMAP" id="MF_00235">
    <property type="entry name" value="Adenylate_kinase_Adk"/>
    <property type="match status" value="1"/>
</dbReference>
<feature type="binding site" evidence="4">
    <location>
        <position position="127"/>
    </location>
    <ligand>
        <name>ATP</name>
        <dbReference type="ChEBI" id="CHEBI:30616"/>
    </ligand>
</feature>
<keyword evidence="4 6" id="KW-0067">ATP-binding</keyword>
<dbReference type="NCBIfam" id="TIGR01351">
    <property type="entry name" value="adk"/>
    <property type="match status" value="1"/>
</dbReference>
<comment type="function">
    <text evidence="4">Catalyzes the reversible transfer of the terminal phosphate group between ATP and AMP. Plays an important role in cellular energy homeostasis and in adenine nucleotide metabolism.</text>
</comment>
<dbReference type="InterPro" id="IPR007862">
    <property type="entry name" value="Adenylate_kinase_lid-dom"/>
</dbReference>
<dbReference type="CDD" id="cd01428">
    <property type="entry name" value="ADK"/>
    <property type="match status" value="1"/>
</dbReference>
<keyword evidence="4" id="KW-0545">Nucleotide biosynthesis</keyword>
<evidence type="ECO:0000256" key="6">
    <source>
        <dbReference type="RuleBase" id="RU003331"/>
    </source>
</evidence>
<dbReference type="OrthoDB" id="31230at2157"/>
<gene>
    <name evidence="4" type="primary">adk</name>
    <name evidence="8" type="ORF">BHR79_06950</name>
    <name evidence="9" type="ORF">EFE40_03295</name>
    <name evidence="10" type="ORF">SAMN04515625_1120</name>
</gene>
<proteinExistence type="inferred from homology"/>
<keyword evidence="4" id="KW-0862">Zinc</keyword>
<dbReference type="Gene3D" id="3.40.50.300">
    <property type="entry name" value="P-loop containing nucleotide triphosphate hydrolases"/>
    <property type="match status" value="1"/>
</dbReference>
<dbReference type="GeneID" id="30583491"/>
<evidence type="ECO:0000313" key="10">
    <source>
        <dbReference type="EMBL" id="SDW52828.1"/>
    </source>
</evidence>
<dbReference type="PANTHER" id="PTHR23359">
    <property type="entry name" value="NUCLEOTIDE KINASE"/>
    <property type="match status" value="1"/>
</dbReference>
<keyword evidence="11" id="KW-1185">Reference proteome</keyword>
<sequence length="216" mass="24272">MNVVLFGPPGAGKGTQAKELSRYYDIPHISTGDILRANVKQGTELGKKAEHYMNRGELVPDEVLIGIIKNRLAEPDCKKGYLLDGYPRTIPQADALDGILDEIGMPLDVVLNIDVPDEELVGRLSGRYMCKCGNSYHIKFNPPKNEGLCDSCGGQLYQRDDDKEEVIRQRLESYKNKTQPLIDYYANKDLVVHINGEKDIKDVFDDIRGVLDKYVN</sequence>
<dbReference type="SUPFAM" id="SSF52540">
    <property type="entry name" value="P-loop containing nucleoside triphosphate hydrolases"/>
    <property type="match status" value="1"/>
</dbReference>
<dbReference type="PRINTS" id="PR00094">
    <property type="entry name" value="ADENYLTKNASE"/>
</dbReference>
<dbReference type="EMBL" id="FNMU01000003">
    <property type="protein sequence ID" value="SDW52828.1"/>
    <property type="molecule type" value="Genomic_DNA"/>
</dbReference>
<evidence type="ECO:0000313" key="12">
    <source>
        <dbReference type="Proteomes" id="UP000198669"/>
    </source>
</evidence>
<dbReference type="PROSITE" id="PS00113">
    <property type="entry name" value="ADENYLATE_KINASE"/>
    <property type="match status" value="1"/>
</dbReference>
<feature type="binding site" evidence="4">
    <location>
        <position position="36"/>
    </location>
    <ligand>
        <name>AMP</name>
        <dbReference type="ChEBI" id="CHEBI:456215"/>
    </ligand>
</feature>
<accession>A0A1L3Q319</accession>
<feature type="domain" description="Adenylate kinase active site lid" evidence="7">
    <location>
        <begin position="127"/>
        <end position="161"/>
    </location>
</feature>
<comment type="subcellular location">
    <subcellularLocation>
        <location evidence="4 6">Cytoplasm</location>
    </subcellularLocation>
</comment>
<dbReference type="Proteomes" id="UP000186879">
    <property type="component" value="Chromosome"/>
</dbReference>
<dbReference type="EMBL" id="RJJG01000003">
    <property type="protein sequence ID" value="RNI09687.1"/>
    <property type="molecule type" value="Genomic_DNA"/>
</dbReference>
<organism evidence="8 11">
    <name type="scientific">Methanohalophilus halophilus</name>
    <dbReference type="NCBI Taxonomy" id="2177"/>
    <lineage>
        <taxon>Archaea</taxon>
        <taxon>Methanobacteriati</taxon>
        <taxon>Methanobacteriota</taxon>
        <taxon>Stenosarchaea group</taxon>
        <taxon>Methanomicrobia</taxon>
        <taxon>Methanosarcinales</taxon>
        <taxon>Methanosarcinaceae</taxon>
        <taxon>Methanohalophilus</taxon>
    </lineage>
</organism>
<comment type="similarity">
    <text evidence="4 5">Belongs to the adenylate kinase family.</text>
</comment>
<dbReference type="InterPro" id="IPR027417">
    <property type="entry name" value="P-loop_NTPase"/>
</dbReference>
<evidence type="ECO:0000259" key="7">
    <source>
        <dbReference type="Pfam" id="PF05191"/>
    </source>
</evidence>
<dbReference type="GO" id="GO:0008270">
    <property type="term" value="F:zinc ion binding"/>
    <property type="evidence" value="ECO:0007669"/>
    <property type="project" value="UniProtKB-UniRule"/>
</dbReference>
<evidence type="ECO:0000313" key="8">
    <source>
        <dbReference type="EMBL" id="APH39250.1"/>
    </source>
</evidence>
<feature type="binding site" evidence="4">
    <location>
        <begin position="135"/>
        <end position="136"/>
    </location>
    <ligand>
        <name>ATP</name>
        <dbReference type="ChEBI" id="CHEBI:30616"/>
    </ligand>
</feature>
<reference evidence="10 12" key="2">
    <citation type="submission" date="2016-10" db="EMBL/GenBank/DDBJ databases">
        <authorList>
            <person name="de Groot N.N."/>
        </authorList>
    </citation>
    <scope>NUCLEOTIDE SEQUENCE [LARGE SCALE GENOMIC DNA]</scope>
    <source>
        <strain evidence="10 12">Z-7982</strain>
    </source>
</reference>
<dbReference type="STRING" id="2177.BHR79_06950"/>
<dbReference type="NCBIfam" id="NF011100">
    <property type="entry name" value="PRK14527.1"/>
    <property type="match status" value="1"/>
</dbReference>
<dbReference type="Pfam" id="PF00406">
    <property type="entry name" value="ADK"/>
    <property type="match status" value="1"/>
</dbReference>
<dbReference type="EC" id="2.7.4.3" evidence="4 6"/>
<comment type="domain">
    <text evidence="4">Consists of three domains, a large central CORE domain and two small peripheral domains, NMPbind and LID, which undergo movements during catalysis. The LID domain closes over the site of phosphoryl transfer upon ATP binding. Assembling and dissambling the active center during each catalytic cycle provides an effective means to prevent ATP hydrolysis. Some bacteria have evolved a zinc-coordinating structure that stabilizes the LID domain.</text>
</comment>
<dbReference type="GO" id="GO:0005524">
    <property type="term" value="F:ATP binding"/>
    <property type="evidence" value="ECO:0007669"/>
    <property type="project" value="UniProtKB-UniRule"/>
</dbReference>
<reference evidence="8 11" key="1">
    <citation type="submission" date="2016-10" db="EMBL/GenBank/DDBJ databases">
        <title>Methanohalophilus halophilus.</title>
        <authorList>
            <person name="L'haridon S."/>
        </authorList>
    </citation>
    <scope>NUCLEOTIDE SEQUENCE [LARGE SCALE GENOMIC DNA]</scope>
    <source>
        <strain evidence="8 11">Z-7982</strain>
    </source>
</reference>
<evidence type="ECO:0000256" key="2">
    <source>
        <dbReference type="ARBA" id="ARBA00022741"/>
    </source>
</evidence>
<feature type="binding site" evidence="4">
    <location>
        <position position="130"/>
    </location>
    <ligand>
        <name>Zn(2+)</name>
        <dbReference type="ChEBI" id="CHEBI:29105"/>
        <note>structural</note>
    </ligand>
</feature>
<evidence type="ECO:0000313" key="11">
    <source>
        <dbReference type="Proteomes" id="UP000186879"/>
    </source>
</evidence>
<comment type="caution">
    <text evidence="4">Lacks conserved residue(s) required for the propagation of feature annotation.</text>
</comment>
<comment type="subunit">
    <text evidence="4 6">Monomer.</text>
</comment>
<evidence type="ECO:0000313" key="9">
    <source>
        <dbReference type="EMBL" id="RNI09687.1"/>
    </source>
</evidence>
<feature type="binding site" evidence="4">
    <location>
        <position position="198"/>
    </location>
    <ligand>
        <name>ATP</name>
        <dbReference type="ChEBI" id="CHEBI:30616"/>
    </ligand>
</feature>
<feature type="binding site" evidence="4">
    <location>
        <position position="152"/>
    </location>
    <ligand>
        <name>Zn(2+)</name>
        <dbReference type="ChEBI" id="CHEBI:29105"/>
        <note>structural</note>
    </ligand>
</feature>
<feature type="binding site" evidence="4">
    <location>
        <position position="159"/>
    </location>
    <ligand>
        <name>AMP</name>
        <dbReference type="ChEBI" id="CHEBI:456215"/>
    </ligand>
</feature>
<evidence type="ECO:0000256" key="5">
    <source>
        <dbReference type="RuleBase" id="RU003330"/>
    </source>
</evidence>
<dbReference type="RefSeq" id="WP_072561683.1">
    <property type="nucleotide sequence ID" value="NZ_CP017921.1"/>
</dbReference>
<dbReference type="EMBL" id="CP017921">
    <property type="protein sequence ID" value="APH39250.1"/>
    <property type="molecule type" value="Genomic_DNA"/>
</dbReference>
<evidence type="ECO:0000256" key="1">
    <source>
        <dbReference type="ARBA" id="ARBA00022679"/>
    </source>
</evidence>
<evidence type="ECO:0000256" key="3">
    <source>
        <dbReference type="ARBA" id="ARBA00022777"/>
    </source>
</evidence>
<feature type="binding site" evidence="4">
    <location>
        <position position="149"/>
    </location>
    <ligand>
        <name>Zn(2+)</name>
        <dbReference type="ChEBI" id="CHEBI:29105"/>
        <note>structural</note>
    </ligand>
</feature>
<feature type="binding site" evidence="4">
    <location>
        <begin position="85"/>
        <end position="88"/>
    </location>
    <ligand>
        <name>AMP</name>
        <dbReference type="ChEBI" id="CHEBI:456215"/>
    </ligand>
</feature>
<feature type="binding site" evidence="4">
    <location>
        <position position="170"/>
    </location>
    <ligand>
        <name>AMP</name>
        <dbReference type="ChEBI" id="CHEBI:456215"/>
    </ligand>
</feature>
<name>A0A1L3Q319_9EURY</name>
<dbReference type="Proteomes" id="UP000198669">
    <property type="component" value="Unassembled WGS sequence"/>
</dbReference>
<evidence type="ECO:0000313" key="13">
    <source>
        <dbReference type="Proteomes" id="UP000267921"/>
    </source>
</evidence>
<dbReference type="UniPathway" id="UPA00588">
    <property type="reaction ID" value="UER00649"/>
</dbReference>
<dbReference type="InterPro" id="IPR033690">
    <property type="entry name" value="Adenylat_kinase_CS"/>
</dbReference>
<keyword evidence="1 4" id="KW-0808">Transferase</keyword>
<feature type="region of interest" description="NMP" evidence="4">
    <location>
        <begin position="30"/>
        <end position="59"/>
    </location>
</feature>
<protein>
    <recommendedName>
        <fullName evidence="4 6">Adenylate kinase</fullName>
        <shortName evidence="4">AK</shortName>
        <ecNumber evidence="4 6">2.7.4.3</ecNumber>
    </recommendedName>
    <alternativeName>
        <fullName evidence="4">ATP-AMP transphosphorylase</fullName>
    </alternativeName>
    <alternativeName>
        <fullName evidence="4">ATP:AMP phosphotransferase</fullName>
    </alternativeName>
    <alternativeName>
        <fullName evidence="4">Adenylate monophosphate kinase</fullName>
    </alternativeName>
</protein>
<feature type="binding site" evidence="4">
    <location>
        <begin position="57"/>
        <end position="59"/>
    </location>
    <ligand>
        <name>AMP</name>
        <dbReference type="ChEBI" id="CHEBI:456215"/>
    </ligand>
</feature>
<dbReference type="GO" id="GO:0044209">
    <property type="term" value="P:AMP salvage"/>
    <property type="evidence" value="ECO:0007669"/>
    <property type="project" value="UniProtKB-UniRule"/>
</dbReference>
<comment type="pathway">
    <text evidence="4">Purine metabolism; AMP biosynthesis via salvage pathway; AMP from ADP: step 1/1.</text>
</comment>
<reference evidence="9 13" key="3">
    <citation type="submission" date="2018-10" db="EMBL/GenBank/DDBJ databases">
        <title>Cultivation of a novel Methanohalophilus strain from Kebrit Deep of the Red Sea and a genomic comparison of members of the genus Methanohalophilus.</title>
        <authorList>
            <person name="Guan Y."/>
            <person name="Ngugi D.K."/>
            <person name="Stingl U."/>
        </authorList>
    </citation>
    <scope>NUCLEOTIDE SEQUENCE [LARGE SCALE GENOMIC DNA]</scope>
    <source>
        <strain evidence="9 13">DSM 3094</strain>
    </source>
</reference>
<dbReference type="GO" id="GO:0005737">
    <property type="term" value="C:cytoplasm"/>
    <property type="evidence" value="ECO:0007669"/>
    <property type="project" value="UniProtKB-SubCell"/>
</dbReference>
<keyword evidence="4" id="KW-0963">Cytoplasm</keyword>
<dbReference type="InterPro" id="IPR006259">
    <property type="entry name" value="Adenyl_kin_sub"/>
</dbReference>
<dbReference type="InterPro" id="IPR000850">
    <property type="entry name" value="Adenylat/UMP-CMP_kin"/>
</dbReference>
<dbReference type="Proteomes" id="UP000267921">
    <property type="component" value="Unassembled WGS sequence"/>
</dbReference>
<feature type="binding site" evidence="4">
    <location>
        <position position="92"/>
    </location>
    <ligand>
        <name>AMP</name>
        <dbReference type="ChEBI" id="CHEBI:456215"/>
    </ligand>
</feature>
<keyword evidence="4" id="KW-0479">Metal-binding</keyword>
<dbReference type="Pfam" id="PF05191">
    <property type="entry name" value="ADK_lid"/>
    <property type="match status" value="1"/>
</dbReference>
<feature type="binding site" evidence="4">
    <location>
        <begin position="10"/>
        <end position="15"/>
    </location>
    <ligand>
        <name>ATP</name>
        <dbReference type="ChEBI" id="CHEBI:30616"/>
    </ligand>
</feature>
<dbReference type="GO" id="GO:0004017">
    <property type="term" value="F:AMP kinase activity"/>
    <property type="evidence" value="ECO:0007669"/>
    <property type="project" value="UniProtKB-UniRule"/>
</dbReference>
<comment type="catalytic activity">
    <reaction evidence="4 6">
        <text>AMP + ATP = 2 ADP</text>
        <dbReference type="Rhea" id="RHEA:12973"/>
        <dbReference type="ChEBI" id="CHEBI:30616"/>
        <dbReference type="ChEBI" id="CHEBI:456215"/>
        <dbReference type="ChEBI" id="CHEBI:456216"/>
        <dbReference type="EC" id="2.7.4.3"/>
    </reaction>
</comment>
<feature type="binding site" evidence="4">
    <location>
        <position position="132"/>
    </location>
    <ligand>
        <name>Zn(2+)</name>
        <dbReference type="ChEBI" id="CHEBI:29105"/>
        <note>structural</note>
    </ligand>
</feature>
<evidence type="ECO:0000256" key="4">
    <source>
        <dbReference type="HAMAP-Rule" id="MF_00235"/>
    </source>
</evidence>
<keyword evidence="2 4" id="KW-0547">Nucleotide-binding</keyword>
<dbReference type="NCBIfam" id="NF001381">
    <property type="entry name" value="PRK00279.1-3"/>
    <property type="match status" value="1"/>
</dbReference>